<dbReference type="Pfam" id="PF14559">
    <property type="entry name" value="TPR_19"/>
    <property type="match status" value="1"/>
</dbReference>
<dbReference type="Gene3D" id="1.25.40.10">
    <property type="entry name" value="Tetratricopeptide repeat domain"/>
    <property type="match status" value="1"/>
</dbReference>
<sequence>MPKLTLLICMTLTLTLLSGCAGHPDLSGKTAAQAAQKTEQAALKATKEALNLAHMLRDNGRYKAAFEVYRKMDEQQTLKDAFLLEYATVASFVVKPEGVIPLYQQADKALAEHQTDEQREAICMGLGRAYLQMAQRKKATGYLDCVLAVNPHNVTALNGAAVLAGFRGQTGQARTYLETALDIDPDNTMVLNNLAMTYLAGADYGQAIDLLRVQQQRLNMSGRLNLALAYILHERTDQARVLLNTYLTKNKTEQIITQFEAVRDRISQGHPVATEIAALTQAPIRLVEGE</sequence>
<accession>A0A1M5ZST5</accession>
<dbReference type="SMART" id="SM00028">
    <property type="entry name" value="TPR"/>
    <property type="match status" value="3"/>
</dbReference>
<keyword evidence="2" id="KW-0802">TPR repeat</keyword>
<evidence type="ECO:0000256" key="3">
    <source>
        <dbReference type="SAM" id="SignalP"/>
    </source>
</evidence>
<dbReference type="PROSITE" id="PS51257">
    <property type="entry name" value="PROKAR_LIPOPROTEIN"/>
    <property type="match status" value="1"/>
</dbReference>
<gene>
    <name evidence="4" type="ORF">VA7868_03167</name>
</gene>
<dbReference type="RefSeq" id="WP_073604790.1">
    <property type="nucleotide sequence ID" value="NZ_FQXZ01000036.1"/>
</dbReference>
<proteinExistence type="predicted"/>
<evidence type="ECO:0000256" key="1">
    <source>
        <dbReference type="ARBA" id="ARBA00022737"/>
    </source>
</evidence>
<reference evidence="4 5" key="1">
    <citation type="submission" date="2016-11" db="EMBL/GenBank/DDBJ databases">
        <authorList>
            <person name="Jaros S."/>
            <person name="Januszkiewicz K."/>
            <person name="Wedrychowicz H."/>
        </authorList>
    </citation>
    <scope>NUCLEOTIDE SEQUENCE [LARGE SCALE GENOMIC DNA]</scope>
    <source>
        <strain evidence="4 5">CECT 7868</strain>
    </source>
</reference>
<keyword evidence="4" id="KW-0675">Receptor</keyword>
<dbReference type="EMBL" id="FQXZ01000036">
    <property type="protein sequence ID" value="SHI27282.1"/>
    <property type="molecule type" value="Genomic_DNA"/>
</dbReference>
<feature type="signal peptide" evidence="3">
    <location>
        <begin position="1"/>
        <end position="21"/>
    </location>
</feature>
<dbReference type="STRING" id="1216006.VA7868_03167"/>
<dbReference type="OrthoDB" id="9814366at2"/>
<name>A0A1M5ZST5_9VIBR</name>
<dbReference type="AlphaFoldDB" id="A0A1M5ZST5"/>
<dbReference type="PANTHER" id="PTHR44186:SF1">
    <property type="entry name" value="BARDET-BIEDL SYNDROME 4 PROTEIN"/>
    <property type="match status" value="1"/>
</dbReference>
<keyword evidence="3" id="KW-0732">Signal</keyword>
<dbReference type="InterPro" id="IPR011990">
    <property type="entry name" value="TPR-like_helical_dom_sf"/>
</dbReference>
<keyword evidence="5" id="KW-1185">Reference proteome</keyword>
<evidence type="ECO:0000256" key="2">
    <source>
        <dbReference type="ARBA" id="ARBA00022803"/>
    </source>
</evidence>
<keyword evidence="1" id="KW-0677">Repeat</keyword>
<dbReference type="Proteomes" id="UP000184608">
    <property type="component" value="Unassembled WGS sequence"/>
</dbReference>
<feature type="chain" id="PRO_5009915501" evidence="3">
    <location>
        <begin position="22"/>
        <end position="290"/>
    </location>
</feature>
<dbReference type="PANTHER" id="PTHR44186">
    <property type="match status" value="1"/>
</dbReference>
<evidence type="ECO:0000313" key="4">
    <source>
        <dbReference type="EMBL" id="SHI27282.1"/>
    </source>
</evidence>
<organism evidence="4 5">
    <name type="scientific">Vibrio aerogenes CECT 7868</name>
    <dbReference type="NCBI Taxonomy" id="1216006"/>
    <lineage>
        <taxon>Bacteria</taxon>
        <taxon>Pseudomonadati</taxon>
        <taxon>Pseudomonadota</taxon>
        <taxon>Gammaproteobacteria</taxon>
        <taxon>Vibrionales</taxon>
        <taxon>Vibrionaceae</taxon>
        <taxon>Vibrio</taxon>
    </lineage>
</organism>
<protein>
    <submittedName>
        <fullName evidence="4">Bacteriophage N4 receptor, outer membrane subunit</fullName>
    </submittedName>
</protein>
<dbReference type="SUPFAM" id="SSF48452">
    <property type="entry name" value="TPR-like"/>
    <property type="match status" value="1"/>
</dbReference>
<evidence type="ECO:0000313" key="5">
    <source>
        <dbReference type="Proteomes" id="UP000184608"/>
    </source>
</evidence>
<dbReference type="InterPro" id="IPR019734">
    <property type="entry name" value="TPR_rpt"/>
</dbReference>